<comment type="catalytic activity">
    <reaction evidence="6">
        <text>a 2'-deoxycytidine in DNA + S-adenosyl-L-methionine = a 5-methyl-2'-deoxycytidine in DNA + S-adenosyl-L-homocysteine + H(+)</text>
        <dbReference type="Rhea" id="RHEA:13681"/>
        <dbReference type="Rhea" id="RHEA-COMP:11369"/>
        <dbReference type="Rhea" id="RHEA-COMP:11370"/>
        <dbReference type="ChEBI" id="CHEBI:15378"/>
        <dbReference type="ChEBI" id="CHEBI:57856"/>
        <dbReference type="ChEBI" id="CHEBI:59789"/>
        <dbReference type="ChEBI" id="CHEBI:85452"/>
        <dbReference type="ChEBI" id="CHEBI:85454"/>
        <dbReference type="EC" id="2.1.1.37"/>
    </reaction>
</comment>
<dbReference type="AlphaFoldDB" id="A0A174RJX3"/>
<dbReference type="PRINTS" id="PR00105">
    <property type="entry name" value="C5METTRFRASE"/>
</dbReference>
<evidence type="ECO:0000256" key="4">
    <source>
        <dbReference type="ARBA" id="ARBA00022691"/>
    </source>
</evidence>
<keyword evidence="4 7" id="KW-0949">S-adenosyl-L-methionine</keyword>
<feature type="active site" evidence="7">
    <location>
        <position position="85"/>
    </location>
</feature>
<dbReference type="GO" id="GO:0003677">
    <property type="term" value="F:DNA binding"/>
    <property type="evidence" value="ECO:0007669"/>
    <property type="project" value="TreeGrafter"/>
</dbReference>
<dbReference type="GO" id="GO:0003886">
    <property type="term" value="F:DNA (cytosine-5-)-methyltransferase activity"/>
    <property type="evidence" value="ECO:0007669"/>
    <property type="project" value="UniProtKB-EC"/>
</dbReference>
<reference evidence="9 10" key="1">
    <citation type="submission" date="2015-09" db="EMBL/GenBank/DDBJ databases">
        <authorList>
            <consortium name="Pathogen Informatics"/>
        </authorList>
    </citation>
    <scope>NUCLEOTIDE SEQUENCE [LARGE SCALE GENOMIC DNA]</scope>
    <source>
        <strain evidence="9 10">2789STDY5834898</strain>
    </source>
</reference>
<accession>A0A174RJX3</accession>
<gene>
    <name evidence="9" type="primary">haeIIIM_1</name>
    <name evidence="9" type="ORF">ERS852510_00888</name>
</gene>
<dbReference type="InterPro" id="IPR050390">
    <property type="entry name" value="C5-Methyltransferase"/>
</dbReference>
<dbReference type="PROSITE" id="PS00095">
    <property type="entry name" value="C5_MTASE_2"/>
    <property type="match status" value="1"/>
</dbReference>
<dbReference type="Pfam" id="PF00145">
    <property type="entry name" value="DNA_methylase"/>
    <property type="match status" value="1"/>
</dbReference>
<evidence type="ECO:0000256" key="1">
    <source>
        <dbReference type="ARBA" id="ARBA00011975"/>
    </source>
</evidence>
<dbReference type="InterPro" id="IPR001525">
    <property type="entry name" value="C5_MeTfrase"/>
</dbReference>
<dbReference type="NCBIfam" id="TIGR00675">
    <property type="entry name" value="dcm"/>
    <property type="match status" value="1"/>
</dbReference>
<dbReference type="Gene3D" id="3.90.120.10">
    <property type="entry name" value="DNA Methylase, subunit A, domain 2"/>
    <property type="match status" value="1"/>
</dbReference>
<dbReference type="PANTHER" id="PTHR10629:SF52">
    <property type="entry name" value="DNA (CYTOSINE-5)-METHYLTRANSFERASE 1"/>
    <property type="match status" value="1"/>
</dbReference>
<dbReference type="PROSITE" id="PS51679">
    <property type="entry name" value="SAM_MT_C5"/>
    <property type="match status" value="1"/>
</dbReference>
<dbReference type="EC" id="2.1.1.37" evidence="1"/>
<dbReference type="PANTHER" id="PTHR10629">
    <property type="entry name" value="CYTOSINE-SPECIFIC METHYLTRANSFERASE"/>
    <property type="match status" value="1"/>
</dbReference>
<name>A0A174RJX3_BACUN</name>
<evidence type="ECO:0000256" key="2">
    <source>
        <dbReference type="ARBA" id="ARBA00022603"/>
    </source>
</evidence>
<evidence type="ECO:0000313" key="9">
    <source>
        <dbReference type="EMBL" id="CUP12079.1"/>
    </source>
</evidence>
<dbReference type="SUPFAM" id="SSF53335">
    <property type="entry name" value="S-adenosyl-L-methionine-dependent methyltransferases"/>
    <property type="match status" value="1"/>
</dbReference>
<dbReference type="InterPro" id="IPR029063">
    <property type="entry name" value="SAM-dependent_MTases_sf"/>
</dbReference>
<dbReference type="Proteomes" id="UP000095766">
    <property type="component" value="Unassembled WGS sequence"/>
</dbReference>
<organism evidence="9 10">
    <name type="scientific">Bacteroides uniformis</name>
    <dbReference type="NCBI Taxonomy" id="820"/>
    <lineage>
        <taxon>Bacteria</taxon>
        <taxon>Pseudomonadati</taxon>
        <taxon>Bacteroidota</taxon>
        <taxon>Bacteroidia</taxon>
        <taxon>Bacteroidales</taxon>
        <taxon>Bacteroidaceae</taxon>
        <taxon>Bacteroides</taxon>
    </lineage>
</organism>
<comment type="similarity">
    <text evidence="7 8">Belongs to the class I-like SAM-binding methyltransferase superfamily. C5-methyltransferase family.</text>
</comment>
<keyword evidence="2 7" id="KW-0489">Methyltransferase</keyword>
<keyword evidence="3 7" id="KW-0808">Transferase</keyword>
<evidence type="ECO:0000256" key="7">
    <source>
        <dbReference type="PROSITE-ProRule" id="PRU01016"/>
    </source>
</evidence>
<dbReference type="GO" id="GO:0044027">
    <property type="term" value="P:negative regulation of gene expression via chromosomal CpG island methylation"/>
    <property type="evidence" value="ECO:0007669"/>
    <property type="project" value="TreeGrafter"/>
</dbReference>
<dbReference type="GO" id="GO:0032259">
    <property type="term" value="P:methylation"/>
    <property type="evidence" value="ECO:0007669"/>
    <property type="project" value="UniProtKB-KW"/>
</dbReference>
<evidence type="ECO:0000313" key="10">
    <source>
        <dbReference type="Proteomes" id="UP000095766"/>
    </source>
</evidence>
<dbReference type="GO" id="GO:0009307">
    <property type="term" value="P:DNA restriction-modification system"/>
    <property type="evidence" value="ECO:0007669"/>
    <property type="project" value="UniProtKB-KW"/>
</dbReference>
<evidence type="ECO:0000256" key="5">
    <source>
        <dbReference type="ARBA" id="ARBA00022747"/>
    </source>
</evidence>
<evidence type="ECO:0000256" key="3">
    <source>
        <dbReference type="ARBA" id="ARBA00022679"/>
    </source>
</evidence>
<dbReference type="InterPro" id="IPR031303">
    <property type="entry name" value="C5_meth_CS"/>
</dbReference>
<dbReference type="EMBL" id="CZAO01000003">
    <property type="protein sequence ID" value="CUP12079.1"/>
    <property type="molecule type" value="Genomic_DNA"/>
</dbReference>
<evidence type="ECO:0000256" key="8">
    <source>
        <dbReference type="RuleBase" id="RU000416"/>
    </source>
</evidence>
<sequence>MSYDARLMKKIGIDIFSGAGGLSLGGSMAGIKVRYAIEVNPHAAKSFELNHKGAKVICGDIRDVKAIDFLNKDEEVFIIMGGPPCQGFSMSNTMSRNMDNPNNLLFKEFVRLVSEIKPRWFVLENVWGMTKMNNGETIEMIKHCFEEIEPGYKVKWKVLWADEYGVPQRRMRMFMVGNNQGIDFEFPKPFDYKVSVEEAIGDLPVLHNGDMIDSLPYTKSIKESSPYAQQMRKGSVESRQNFVSKSNDLVMQRYKYIGQGENWRAIPEFLMQNYSDKTRCHSGIYKRLKANCPSVVISNYRKSMLIHPYQDRGLSVREAARLQSFPDTFIFQGPHMSIQQQIGNAVPPLLSKAVMAQIMEYDSSYNKE</sequence>
<evidence type="ECO:0000256" key="6">
    <source>
        <dbReference type="ARBA" id="ARBA00047422"/>
    </source>
</evidence>
<keyword evidence="5" id="KW-0680">Restriction system</keyword>
<proteinExistence type="inferred from homology"/>
<protein>
    <recommendedName>
        <fullName evidence="1">DNA (cytosine-5-)-methyltransferase</fullName>
        <ecNumber evidence="1">2.1.1.37</ecNumber>
    </recommendedName>
</protein>
<dbReference type="Gene3D" id="3.40.50.150">
    <property type="entry name" value="Vaccinia Virus protein VP39"/>
    <property type="match status" value="1"/>
</dbReference>